<dbReference type="InterPro" id="IPR011711">
    <property type="entry name" value="GntR_C"/>
</dbReference>
<proteinExistence type="predicted"/>
<evidence type="ECO:0000256" key="2">
    <source>
        <dbReference type="ARBA" id="ARBA00023125"/>
    </source>
</evidence>
<comment type="caution">
    <text evidence="5">The sequence shown here is derived from an EMBL/GenBank/DDBJ whole genome shotgun (WGS) entry which is preliminary data.</text>
</comment>
<feature type="domain" description="HTH gntR-type" evidence="4">
    <location>
        <begin position="2"/>
        <end position="69"/>
    </location>
</feature>
<dbReference type="PANTHER" id="PTHR43537">
    <property type="entry name" value="TRANSCRIPTIONAL REGULATOR, GNTR FAMILY"/>
    <property type="match status" value="1"/>
</dbReference>
<dbReference type="InterPro" id="IPR000524">
    <property type="entry name" value="Tscrpt_reg_HTH_GntR"/>
</dbReference>
<dbReference type="PROSITE" id="PS50949">
    <property type="entry name" value="HTH_GNTR"/>
    <property type="match status" value="1"/>
</dbReference>
<evidence type="ECO:0000313" key="5">
    <source>
        <dbReference type="EMBL" id="MBB4681735.1"/>
    </source>
</evidence>
<keyword evidence="2 5" id="KW-0238">DNA-binding</keyword>
<evidence type="ECO:0000256" key="3">
    <source>
        <dbReference type="ARBA" id="ARBA00023163"/>
    </source>
</evidence>
<keyword evidence="3" id="KW-0804">Transcription</keyword>
<keyword evidence="1" id="KW-0805">Transcription regulation</keyword>
<dbReference type="Pfam" id="PF00392">
    <property type="entry name" value="GntR"/>
    <property type="match status" value="1"/>
</dbReference>
<dbReference type="InterPro" id="IPR036388">
    <property type="entry name" value="WH-like_DNA-bd_sf"/>
</dbReference>
<dbReference type="PANTHER" id="PTHR43537:SF24">
    <property type="entry name" value="GLUCONATE OPERON TRANSCRIPTIONAL REPRESSOR"/>
    <property type="match status" value="1"/>
</dbReference>
<dbReference type="PRINTS" id="PR00035">
    <property type="entry name" value="HTHGNTR"/>
</dbReference>
<dbReference type="GO" id="GO:0003700">
    <property type="term" value="F:DNA-binding transcription factor activity"/>
    <property type="evidence" value="ECO:0007669"/>
    <property type="project" value="InterPro"/>
</dbReference>
<dbReference type="Pfam" id="PF07729">
    <property type="entry name" value="FCD"/>
    <property type="match status" value="1"/>
</dbReference>
<gene>
    <name evidence="5" type="ORF">HNR67_007853</name>
</gene>
<sequence>MASGRDRAYEFLKDTVLGDPAMQGQFINEQELADRIGVSRTPIREALLMLAAEDLIRLVPKKGAYIPIMTMREIKELMELREMLERHAAARILEGDRSALKEMAVALETQRGLLLAEDPREFIEWDRRFHAALVAASGNQLLVRVYDGLRARQVTVGVAALGRAAGRREDVLAEHELILNALSEGDGLAASLAITTHLQATLKVLLAG</sequence>
<evidence type="ECO:0000313" key="6">
    <source>
        <dbReference type="Proteomes" id="UP000533598"/>
    </source>
</evidence>
<name>A0A7W7CIG9_9PSEU</name>
<dbReference type="AlphaFoldDB" id="A0A7W7CIG9"/>
<keyword evidence="6" id="KW-1185">Reference proteome</keyword>
<dbReference type="Gene3D" id="1.20.120.530">
    <property type="entry name" value="GntR ligand-binding domain-like"/>
    <property type="match status" value="1"/>
</dbReference>
<dbReference type="InterPro" id="IPR008920">
    <property type="entry name" value="TF_FadR/GntR_C"/>
</dbReference>
<dbReference type="GO" id="GO:0003677">
    <property type="term" value="F:DNA binding"/>
    <property type="evidence" value="ECO:0007669"/>
    <property type="project" value="UniProtKB-KW"/>
</dbReference>
<evidence type="ECO:0000256" key="1">
    <source>
        <dbReference type="ARBA" id="ARBA00023015"/>
    </source>
</evidence>
<dbReference type="SMART" id="SM00895">
    <property type="entry name" value="FCD"/>
    <property type="match status" value="1"/>
</dbReference>
<dbReference type="Gene3D" id="1.10.10.10">
    <property type="entry name" value="Winged helix-like DNA-binding domain superfamily/Winged helix DNA-binding domain"/>
    <property type="match status" value="1"/>
</dbReference>
<dbReference type="SUPFAM" id="SSF46785">
    <property type="entry name" value="Winged helix' DNA-binding domain"/>
    <property type="match status" value="1"/>
</dbReference>
<reference evidence="5 6" key="1">
    <citation type="submission" date="2020-08" db="EMBL/GenBank/DDBJ databases">
        <title>Sequencing the genomes of 1000 actinobacteria strains.</title>
        <authorList>
            <person name="Klenk H.-P."/>
        </authorList>
    </citation>
    <scope>NUCLEOTIDE SEQUENCE [LARGE SCALE GENOMIC DNA]</scope>
    <source>
        <strain evidence="5 6">DSM 44230</strain>
    </source>
</reference>
<dbReference type="InterPro" id="IPR036390">
    <property type="entry name" value="WH_DNA-bd_sf"/>
</dbReference>
<dbReference type="EMBL" id="JACHMH010000001">
    <property type="protein sequence ID" value="MBB4681735.1"/>
    <property type="molecule type" value="Genomic_DNA"/>
</dbReference>
<dbReference type="SMART" id="SM00345">
    <property type="entry name" value="HTH_GNTR"/>
    <property type="match status" value="1"/>
</dbReference>
<organism evidence="5 6">
    <name type="scientific">Crossiella cryophila</name>
    <dbReference type="NCBI Taxonomy" id="43355"/>
    <lineage>
        <taxon>Bacteria</taxon>
        <taxon>Bacillati</taxon>
        <taxon>Actinomycetota</taxon>
        <taxon>Actinomycetes</taxon>
        <taxon>Pseudonocardiales</taxon>
        <taxon>Pseudonocardiaceae</taxon>
        <taxon>Crossiella</taxon>
    </lineage>
</organism>
<dbReference type="SUPFAM" id="SSF48008">
    <property type="entry name" value="GntR ligand-binding domain-like"/>
    <property type="match status" value="1"/>
</dbReference>
<dbReference type="RefSeq" id="WP_185008529.1">
    <property type="nucleotide sequence ID" value="NZ_BAAAUI010000014.1"/>
</dbReference>
<protein>
    <submittedName>
        <fullName evidence="5">DNA-binding GntR family transcriptional regulator</fullName>
    </submittedName>
</protein>
<accession>A0A7W7CIG9</accession>
<dbReference type="Proteomes" id="UP000533598">
    <property type="component" value="Unassembled WGS sequence"/>
</dbReference>
<evidence type="ECO:0000259" key="4">
    <source>
        <dbReference type="PROSITE" id="PS50949"/>
    </source>
</evidence>